<proteinExistence type="predicted"/>
<gene>
    <name evidence="1" type="ORF">KVG88_30160</name>
</gene>
<reference evidence="1" key="1">
    <citation type="submission" date="2021-06" db="EMBL/GenBank/DDBJ databases">
        <title>Updating the genus Pseudomonas: Description of 43 new species and partition of the Pseudomonas putida group.</title>
        <authorList>
            <person name="Girard L."/>
            <person name="Lood C."/>
            <person name="Vandamme P."/>
            <person name="Rokni-Zadeh H."/>
            <person name="Van Noort V."/>
            <person name="Hofte M."/>
            <person name="Lavigne R."/>
            <person name="De Mot R."/>
        </authorList>
    </citation>
    <scope>NUCLEOTIDE SEQUENCE</scope>
    <source>
        <strain evidence="1">SWRI74</strain>
    </source>
</reference>
<name>A0ABS6QZH9_9PSED</name>
<protein>
    <submittedName>
        <fullName evidence="1">Uncharacterized protein</fullName>
    </submittedName>
</protein>
<dbReference type="Proteomes" id="UP001049200">
    <property type="component" value="Unassembled WGS sequence"/>
</dbReference>
<sequence length="77" mass="8626">MSKRKEAELQQLIDKIVADSAVARQLAVELYGEEANLFEESNLLFVMSGDCDGPPRERQKFIKLTASGYYWVGGGAW</sequence>
<evidence type="ECO:0000313" key="1">
    <source>
        <dbReference type="EMBL" id="MBV4524340.1"/>
    </source>
</evidence>
<dbReference type="EMBL" id="JAHSTU010000014">
    <property type="protein sequence ID" value="MBV4524340.1"/>
    <property type="molecule type" value="Genomic_DNA"/>
</dbReference>
<organism evidence="1 2">
    <name type="scientific">Pseudomonas azerbaijanoccidentalis</name>
    <dbReference type="NCBI Taxonomy" id="2842347"/>
    <lineage>
        <taxon>Bacteria</taxon>
        <taxon>Pseudomonadati</taxon>
        <taxon>Pseudomonadota</taxon>
        <taxon>Gammaproteobacteria</taxon>
        <taxon>Pseudomonadales</taxon>
        <taxon>Pseudomonadaceae</taxon>
        <taxon>Pseudomonas</taxon>
    </lineage>
</organism>
<dbReference type="RefSeq" id="WP_217873543.1">
    <property type="nucleotide sequence ID" value="NZ_JAHSTU010000014.1"/>
</dbReference>
<evidence type="ECO:0000313" key="2">
    <source>
        <dbReference type="Proteomes" id="UP001049200"/>
    </source>
</evidence>
<keyword evidence="2" id="KW-1185">Reference proteome</keyword>
<comment type="caution">
    <text evidence="1">The sequence shown here is derived from an EMBL/GenBank/DDBJ whole genome shotgun (WGS) entry which is preliminary data.</text>
</comment>
<accession>A0ABS6QZH9</accession>